<reference evidence="1" key="1">
    <citation type="submission" date="2014-09" db="EMBL/GenBank/DDBJ databases">
        <authorList>
            <person name="Magalhaes I.L.F."/>
            <person name="Oliveira U."/>
            <person name="Santos F.R."/>
            <person name="Vidigal T.H.D.A."/>
            <person name="Brescovit A.D."/>
            <person name="Santos A.J."/>
        </authorList>
    </citation>
    <scope>NUCLEOTIDE SEQUENCE</scope>
    <source>
        <tissue evidence="1">Shoot tissue taken approximately 20 cm above the soil surface</tissue>
    </source>
</reference>
<proteinExistence type="predicted"/>
<dbReference type="EMBL" id="GBRH01255054">
    <property type="protein sequence ID" value="JAD42841.1"/>
    <property type="molecule type" value="Transcribed_RNA"/>
</dbReference>
<accession>A0A0A8ZVI6</accession>
<reference evidence="1" key="2">
    <citation type="journal article" date="2015" name="Data Brief">
        <title>Shoot transcriptome of the giant reed, Arundo donax.</title>
        <authorList>
            <person name="Barrero R.A."/>
            <person name="Guerrero F.D."/>
            <person name="Moolhuijzen P."/>
            <person name="Goolsby J.A."/>
            <person name="Tidwell J."/>
            <person name="Bellgard S.E."/>
            <person name="Bellgard M.I."/>
        </authorList>
    </citation>
    <scope>NUCLEOTIDE SEQUENCE</scope>
    <source>
        <tissue evidence="1">Shoot tissue taken approximately 20 cm above the soil surface</tissue>
    </source>
</reference>
<sequence length="11" mass="1413">MLLWLLHLDRC</sequence>
<evidence type="ECO:0000313" key="1">
    <source>
        <dbReference type="EMBL" id="JAD42841.1"/>
    </source>
</evidence>
<protein>
    <submittedName>
        <fullName evidence="1">Uncharacterized protein</fullName>
    </submittedName>
</protein>
<organism evidence="1">
    <name type="scientific">Arundo donax</name>
    <name type="common">Giant reed</name>
    <name type="synonym">Donax arundinaceus</name>
    <dbReference type="NCBI Taxonomy" id="35708"/>
    <lineage>
        <taxon>Eukaryota</taxon>
        <taxon>Viridiplantae</taxon>
        <taxon>Streptophyta</taxon>
        <taxon>Embryophyta</taxon>
        <taxon>Tracheophyta</taxon>
        <taxon>Spermatophyta</taxon>
        <taxon>Magnoliopsida</taxon>
        <taxon>Liliopsida</taxon>
        <taxon>Poales</taxon>
        <taxon>Poaceae</taxon>
        <taxon>PACMAD clade</taxon>
        <taxon>Arundinoideae</taxon>
        <taxon>Arundineae</taxon>
        <taxon>Arundo</taxon>
    </lineage>
</organism>
<name>A0A0A8ZVI6_ARUDO</name>